<proteinExistence type="predicted"/>
<protein>
    <submittedName>
        <fullName evidence="2">Uncharacterized protein</fullName>
    </submittedName>
</protein>
<evidence type="ECO:0000313" key="2">
    <source>
        <dbReference type="EMBL" id="MBM5459073.1"/>
    </source>
</evidence>
<accession>A0ABS2BZL5</accession>
<comment type="caution">
    <text evidence="2">The sequence shown here is derived from an EMBL/GenBank/DDBJ whole genome shotgun (WGS) entry which is preliminary data.</text>
</comment>
<sequence>MACKKRKAPWIDRRCCDWDTFLCSLTAAAERQQFPLLLVNWCEARRFWRQYSCTGAEVIRMQRAREMNDALSNGYGDPPASRRSQGGGGGPVSPVKPSPIKPVILA</sequence>
<name>A0ABS2BZL5_9PSED</name>
<feature type="region of interest" description="Disordered" evidence="1">
    <location>
        <begin position="70"/>
        <end position="106"/>
    </location>
</feature>
<reference evidence="2 3" key="1">
    <citation type="submission" date="2020-08" db="EMBL/GenBank/DDBJ databases">
        <title>Description of novel Pseudomonas species.</title>
        <authorList>
            <person name="Duman M."/>
            <person name="Mulet M."/>
            <person name="Altun S."/>
            <person name="Saticioglu I.B."/>
            <person name="Lalucat J."/>
            <person name="Garcia-Valdes E."/>
        </authorList>
    </citation>
    <scope>NUCLEOTIDE SEQUENCE [LARGE SCALE GENOMIC DNA]</scope>
    <source>
        <strain evidence="2 3">P66</strain>
    </source>
</reference>
<dbReference type="Proteomes" id="UP000745663">
    <property type="component" value="Unassembled WGS sequence"/>
</dbReference>
<organism evidence="2 3">
    <name type="scientific">Pseudomonas arcuscaelestis</name>
    <dbReference type="NCBI Taxonomy" id="2710591"/>
    <lineage>
        <taxon>Bacteria</taxon>
        <taxon>Pseudomonadati</taxon>
        <taxon>Pseudomonadota</taxon>
        <taxon>Gammaproteobacteria</taxon>
        <taxon>Pseudomonadales</taxon>
        <taxon>Pseudomonadaceae</taxon>
        <taxon>Pseudomonas</taxon>
    </lineage>
</organism>
<evidence type="ECO:0000256" key="1">
    <source>
        <dbReference type="SAM" id="MobiDB-lite"/>
    </source>
</evidence>
<dbReference type="EMBL" id="JACOPV010000009">
    <property type="protein sequence ID" value="MBM5459073.1"/>
    <property type="molecule type" value="Genomic_DNA"/>
</dbReference>
<dbReference type="RefSeq" id="WP_203584978.1">
    <property type="nucleotide sequence ID" value="NZ_JACOPV010000009.1"/>
</dbReference>
<gene>
    <name evidence="2" type="ORF">H8F21_16005</name>
</gene>
<keyword evidence="3" id="KW-1185">Reference proteome</keyword>
<evidence type="ECO:0000313" key="3">
    <source>
        <dbReference type="Proteomes" id="UP000745663"/>
    </source>
</evidence>